<feature type="compositionally biased region" description="Polar residues" evidence="1">
    <location>
        <begin position="862"/>
        <end position="888"/>
    </location>
</feature>
<dbReference type="OMA" id="LRHTIDY"/>
<dbReference type="OrthoDB" id="266684at2759"/>
<feature type="region of interest" description="Disordered" evidence="1">
    <location>
        <begin position="220"/>
        <end position="284"/>
    </location>
</feature>
<feature type="compositionally biased region" description="Polar residues" evidence="1">
    <location>
        <begin position="968"/>
        <end position="990"/>
    </location>
</feature>
<organism evidence="2 3">
    <name type="scientific">Leptomonas pyrrhocoris</name>
    <name type="common">Firebug parasite</name>
    <dbReference type="NCBI Taxonomy" id="157538"/>
    <lineage>
        <taxon>Eukaryota</taxon>
        <taxon>Discoba</taxon>
        <taxon>Euglenozoa</taxon>
        <taxon>Kinetoplastea</taxon>
        <taxon>Metakinetoplastina</taxon>
        <taxon>Trypanosomatida</taxon>
        <taxon>Trypanosomatidae</taxon>
        <taxon>Leishmaniinae</taxon>
        <taxon>Leptomonas</taxon>
    </lineage>
</organism>
<evidence type="ECO:0000313" key="2">
    <source>
        <dbReference type="EMBL" id="KPA82053.1"/>
    </source>
</evidence>
<feature type="region of interest" description="Disordered" evidence="1">
    <location>
        <begin position="1191"/>
        <end position="1277"/>
    </location>
</feature>
<feature type="compositionally biased region" description="Low complexity" evidence="1">
    <location>
        <begin position="1102"/>
        <end position="1111"/>
    </location>
</feature>
<feature type="compositionally biased region" description="Low complexity" evidence="1">
    <location>
        <begin position="549"/>
        <end position="567"/>
    </location>
</feature>
<feature type="compositionally biased region" description="Basic and acidic residues" evidence="1">
    <location>
        <begin position="55"/>
        <end position="72"/>
    </location>
</feature>
<dbReference type="EMBL" id="LGTL01000005">
    <property type="protein sequence ID" value="KPA82053.1"/>
    <property type="molecule type" value="Genomic_DNA"/>
</dbReference>
<dbReference type="GeneID" id="26903510"/>
<feature type="region of interest" description="Disordered" evidence="1">
    <location>
        <begin position="1348"/>
        <end position="1649"/>
    </location>
</feature>
<dbReference type="VEuPathDB" id="TriTrypDB:LpyrH10_05_0790"/>
<feature type="compositionally biased region" description="Low complexity" evidence="1">
    <location>
        <begin position="1452"/>
        <end position="1470"/>
    </location>
</feature>
<feature type="compositionally biased region" description="Polar residues" evidence="1">
    <location>
        <begin position="1478"/>
        <end position="1488"/>
    </location>
</feature>
<feature type="region of interest" description="Disordered" evidence="1">
    <location>
        <begin position="333"/>
        <end position="405"/>
    </location>
</feature>
<feature type="compositionally biased region" description="Low complexity" evidence="1">
    <location>
        <begin position="387"/>
        <end position="401"/>
    </location>
</feature>
<dbReference type="RefSeq" id="XP_015660492.1">
    <property type="nucleotide sequence ID" value="XM_015800485.1"/>
</dbReference>
<name>A0A0M9G4F4_LEPPY</name>
<feature type="compositionally biased region" description="Low complexity" evidence="1">
    <location>
        <begin position="344"/>
        <end position="367"/>
    </location>
</feature>
<feature type="region of interest" description="Disordered" evidence="1">
    <location>
        <begin position="1"/>
        <end position="32"/>
    </location>
</feature>
<feature type="region of interest" description="Disordered" evidence="1">
    <location>
        <begin position="862"/>
        <end position="889"/>
    </location>
</feature>
<evidence type="ECO:0000313" key="3">
    <source>
        <dbReference type="Proteomes" id="UP000037923"/>
    </source>
</evidence>
<feature type="compositionally biased region" description="Basic and acidic residues" evidence="1">
    <location>
        <begin position="20"/>
        <end position="32"/>
    </location>
</feature>
<feature type="region of interest" description="Disordered" evidence="1">
    <location>
        <begin position="717"/>
        <end position="756"/>
    </location>
</feature>
<accession>A0A0M9G4F4</accession>
<feature type="region of interest" description="Disordered" evidence="1">
    <location>
        <begin position="1084"/>
        <end position="1116"/>
    </location>
</feature>
<feature type="region of interest" description="Disordered" evidence="1">
    <location>
        <begin position="1007"/>
        <end position="1032"/>
    </location>
</feature>
<feature type="compositionally biased region" description="Basic and acidic residues" evidence="1">
    <location>
        <begin position="782"/>
        <end position="798"/>
    </location>
</feature>
<gene>
    <name evidence="2" type="ORF">ABB37_03219</name>
</gene>
<feature type="region of interest" description="Disordered" evidence="1">
    <location>
        <begin position="49"/>
        <end position="121"/>
    </location>
</feature>
<feature type="compositionally biased region" description="Low complexity" evidence="1">
    <location>
        <begin position="723"/>
        <end position="743"/>
    </location>
</feature>
<feature type="compositionally biased region" description="Polar residues" evidence="1">
    <location>
        <begin position="1389"/>
        <end position="1407"/>
    </location>
</feature>
<proteinExistence type="predicted"/>
<reference evidence="2 3" key="1">
    <citation type="submission" date="2015-07" db="EMBL/GenBank/DDBJ databases">
        <title>High-quality genome of monoxenous trypanosomatid Leptomonas pyrrhocoris.</title>
        <authorList>
            <person name="Flegontov P."/>
            <person name="Butenko A."/>
            <person name="Firsov S."/>
            <person name="Vlcek C."/>
            <person name="Logacheva M.D."/>
            <person name="Field M."/>
            <person name="Filatov D."/>
            <person name="Flegontova O."/>
            <person name="Gerasimov E."/>
            <person name="Jackson A.P."/>
            <person name="Kelly S."/>
            <person name="Opperdoes F."/>
            <person name="O'Reilly A."/>
            <person name="Votypka J."/>
            <person name="Yurchenko V."/>
            <person name="Lukes J."/>
        </authorList>
    </citation>
    <scope>NUCLEOTIDE SEQUENCE [LARGE SCALE GENOMIC DNA]</scope>
    <source>
        <strain evidence="2">H10</strain>
    </source>
</reference>
<feature type="compositionally biased region" description="Polar residues" evidence="1">
    <location>
        <begin position="1569"/>
        <end position="1582"/>
    </location>
</feature>
<feature type="compositionally biased region" description="Basic and acidic residues" evidence="1">
    <location>
        <begin position="1411"/>
        <end position="1425"/>
    </location>
</feature>
<feature type="compositionally biased region" description="Polar residues" evidence="1">
    <location>
        <begin position="1590"/>
        <end position="1600"/>
    </location>
</feature>
<feature type="compositionally biased region" description="Basic and acidic residues" evidence="1">
    <location>
        <begin position="1526"/>
        <end position="1536"/>
    </location>
</feature>
<protein>
    <submittedName>
        <fullName evidence="2">Uncharacterized protein</fullName>
    </submittedName>
</protein>
<feature type="compositionally biased region" description="Low complexity" evidence="1">
    <location>
        <begin position="1559"/>
        <end position="1568"/>
    </location>
</feature>
<feature type="region of interest" description="Disordered" evidence="1">
    <location>
        <begin position="138"/>
        <end position="172"/>
    </location>
</feature>
<feature type="region of interest" description="Disordered" evidence="1">
    <location>
        <begin position="967"/>
        <end position="993"/>
    </location>
</feature>
<feature type="compositionally biased region" description="Low complexity" evidence="1">
    <location>
        <begin position="100"/>
        <end position="116"/>
    </location>
</feature>
<feature type="region of interest" description="Disordered" evidence="1">
    <location>
        <begin position="773"/>
        <end position="832"/>
    </location>
</feature>
<feature type="region of interest" description="Disordered" evidence="1">
    <location>
        <begin position="547"/>
        <end position="586"/>
    </location>
</feature>
<feature type="region of interest" description="Disordered" evidence="1">
    <location>
        <begin position="1671"/>
        <end position="1718"/>
    </location>
</feature>
<feature type="compositionally biased region" description="Polar residues" evidence="1">
    <location>
        <begin position="1221"/>
        <end position="1231"/>
    </location>
</feature>
<keyword evidence="3" id="KW-1185">Reference proteome</keyword>
<sequence length="1718" mass="181837">MRRHRPLQSFYASREEEAEPSGKFDRASPFHSDSDVTRVLSSLAAAEASLHASHHVREAKRSNLRSRSREATGHNVSTSHIDCSPIPFYSEPTSSLGAQSTPSSASATRTSAPPTAFYDGPSMRDSIPALLLQLTNPTSSSFTPLGAKTRRQQQQQSQHSPKGPQGAATDVAPAVRTTGSSRTAPVDNVALLHPIVVSEQKWPQGVTAAQALESYAAARRKSSSASVVNDYDASGDAGLRESSGVMPQHERGQEEKPFSAIRGSLRRTRSSSKEDANRPLQPFNERGGMRYVVVQQPVAVHAAAHEPPTISTPLEGTNGLPSAPARATANLERATIPVPETLGPTSSRPSSATHSRSSTSGDASSSRRLSRIADGGDLSGAQRSCFQRQTAQHTQQAARSAPTRPLPRNAALSLANDEAPAATLYGREDVPPDASPSPALTRPAAIHTTGGSDQKSHVDLHSARPPLTESVAERASRSSASDVSSARMRNLFASVLDRTGTASAVGSRTSSVGTIASTPLRASNAPFLQAKAIGIPHIPAEGFHYQKHAPAAASPPASKPSPRASVAGGVESRGTSPAVHEPHQTTEWPPSLVAKAPFAEAVMEGGDPLVLRHTIDYLLQKARRLEKDNTELWRQTHSWNPHRTVTLSGASAETMKVSLLPSRLAVAPRKTLRSSASVGTSHARTTHRTATVATTQAIQELPRRQQPRILIQRQRRTIAVGRSNSSVASASSTPSLSSSSAASTPVGSPCSHNNGVERQEIDDNACAARLATHRSVSVSTAARDEDTAAPDTRSEKLARASATVMMQQHKSLRLSDSPRSSTSPHRNRHADAEVVRRVEAAVQHPRVSRDIGTVVALSQRSLSQQSNKASQGTQHVPDRTASQPSLLSLRTPPLCSVRLREATDNPVDALAATPLASTMRSQHSVESRRSTGSMTSHMLPVGISVLETQQAQGGQSSSFVHHLRHQSHQTPSTTERLAASPGNSLTSNPSLGLPPTCNKQVQTASIVSPGEDDSDGETLFESNVGGEATTPSAERTSIIELHTSAAYNRSTVRRLRAYCSSLEATRQQLRRRIATPPISRSTFLATSAAGPAGGGGSRVFTPSNRSSSRSPFPLPLAQSSAMYDKAGTLATQPAAPALPPPTLSRPIFQSEYADPEVDATLHDVEETSAVETMIVLQEDGMGTVTKRVVYDSPSRGSASVGGRSPSPTSHHHHQQQRKQQSGSIMASSLTSYRDGPDADSAYPSSVRVFPQVHRQGSGPGSAGAGDPHDSQHTPAHSRFRTHDNAYSNFSASLRSDGNGQDVVPLVRLGKSLRSDSAASWALSDQKDVRSPDCAPFALASTTSFPADDAARGRFAVPSPSESQAKEEEAEERQPPQPPIPAAPVRSSLLPRSSVQKAELRTTGTKSIPASVDRRHMHMLDPHADTQRAGSTHSQRFEVRAVNVSDAEVRDVSSSGSSHESRSYSSGRSKSQPAESDRTPVSVSAAYTNASTPPPLLPASAPAAMWNPQAATQRVPETPKLVLPKDVVTKQHSEASTEVRPTQASQDQLTLLPPLPTSPVSPSTAATDSCASSQTFSEPNVESRTPREHSATSTATVQGSAFPSARGAHAGERSAGKLRGNPVNRDDGPGSPLPQMPATGQGEARLRQRSITVAFFDETDPKGLLHEPVRAADAATTLPSAPTADGDNAERDEYFNADSFSGSEVEAADGVAHTGADAD</sequence>
<feature type="compositionally biased region" description="Basic and acidic residues" evidence="1">
    <location>
        <begin position="248"/>
        <end position="257"/>
    </location>
</feature>
<feature type="compositionally biased region" description="Low complexity" evidence="1">
    <location>
        <begin position="680"/>
        <end position="690"/>
    </location>
</feature>
<feature type="region of interest" description="Disordered" evidence="1">
    <location>
        <begin position="425"/>
        <end position="485"/>
    </location>
</feature>
<dbReference type="Proteomes" id="UP000037923">
    <property type="component" value="Unassembled WGS sequence"/>
</dbReference>
<evidence type="ECO:0000256" key="1">
    <source>
        <dbReference type="SAM" id="MobiDB-lite"/>
    </source>
</evidence>
<comment type="caution">
    <text evidence="2">The sequence shown here is derived from an EMBL/GenBank/DDBJ whole genome shotgun (WGS) entry which is preliminary data.</text>
</comment>
<feature type="region of interest" description="Disordered" evidence="1">
    <location>
        <begin position="671"/>
        <end position="690"/>
    </location>
</feature>